<proteinExistence type="inferred from homology"/>
<gene>
    <name evidence="4" type="ORF">DBRI00130_LOCUS42479</name>
    <name evidence="3" type="ORF">DBRI1063_LOCUS385</name>
</gene>
<feature type="region of interest" description="Disordered" evidence="2">
    <location>
        <begin position="126"/>
        <end position="174"/>
    </location>
</feature>
<dbReference type="AlphaFoldDB" id="A0A6U3TGT4"/>
<sequence length="296" mass="31261">MSYQYQQSQQQYQYQQPNPNRGILPSSILESLDALVDRLNASSGCTPTSSVHRQHHTHPPIRALLVGTNEGIGLARCLGVLPNDGSGGNPVSYMSEEVLSSVESIWATLPSSTPPHVMAAAAAGVGASSAGGGGGDGEHGGGHGSNPTSGGGEVGENGMESIHHHHQPPHPLLRPLGMGDEVRTVMAFYENCTLMHVHMSPIVVTIIATPNANLGTLRTTALPILRNLLEPVRQSAVRSKGVGILGENSAASAGSAQYNHMQAQHSLQATMNDYPTHVDEMGYNQGNVDEYYHTGR</sequence>
<accession>A0A6U3TGT4</accession>
<reference evidence="4" key="1">
    <citation type="submission" date="2021-01" db="EMBL/GenBank/DDBJ databases">
        <authorList>
            <person name="Corre E."/>
            <person name="Pelletier E."/>
            <person name="Niang G."/>
            <person name="Scheremetjew M."/>
            <person name="Finn R."/>
            <person name="Kale V."/>
            <person name="Holt S."/>
            <person name="Cochrane G."/>
            <person name="Meng A."/>
            <person name="Brown T."/>
            <person name="Cohen L."/>
        </authorList>
    </citation>
    <scope>NUCLEOTIDE SEQUENCE</scope>
    <source>
        <strain evidence="4">GSO104</strain>
        <strain evidence="3">Pop2</strain>
    </source>
</reference>
<name>A0A6U3TGT4_9STRA</name>
<evidence type="ECO:0000256" key="1">
    <source>
        <dbReference type="ARBA" id="ARBA00005356"/>
    </source>
</evidence>
<dbReference type="GO" id="GO:0071230">
    <property type="term" value="P:cellular response to amino acid stimulus"/>
    <property type="evidence" value="ECO:0007669"/>
    <property type="project" value="TreeGrafter"/>
</dbReference>
<comment type="similarity">
    <text evidence="1">Belongs to the LAMTOR3 family.</text>
</comment>
<dbReference type="GO" id="GO:0032008">
    <property type="term" value="P:positive regulation of TOR signaling"/>
    <property type="evidence" value="ECO:0007669"/>
    <property type="project" value="TreeGrafter"/>
</dbReference>
<protein>
    <submittedName>
        <fullName evidence="4">Uncharacterized protein</fullName>
    </submittedName>
</protein>
<evidence type="ECO:0000313" key="4">
    <source>
        <dbReference type="EMBL" id="CAE4664799.1"/>
    </source>
</evidence>
<dbReference type="PANTHER" id="PTHR13378">
    <property type="entry name" value="REGULATOR COMPLEX PROTEIN LAMTOR3"/>
    <property type="match status" value="1"/>
</dbReference>
<dbReference type="InterPro" id="IPR015019">
    <property type="entry name" value="LAMTOR3"/>
</dbReference>
<evidence type="ECO:0000256" key="2">
    <source>
        <dbReference type="SAM" id="MobiDB-lite"/>
    </source>
</evidence>
<organism evidence="4">
    <name type="scientific">Ditylum brightwellii</name>
    <dbReference type="NCBI Taxonomy" id="49249"/>
    <lineage>
        <taxon>Eukaryota</taxon>
        <taxon>Sar</taxon>
        <taxon>Stramenopiles</taxon>
        <taxon>Ochrophyta</taxon>
        <taxon>Bacillariophyta</taxon>
        <taxon>Mediophyceae</taxon>
        <taxon>Lithodesmiophycidae</taxon>
        <taxon>Lithodesmiales</taxon>
        <taxon>Lithodesmiaceae</taxon>
        <taxon>Ditylum</taxon>
    </lineage>
</organism>
<dbReference type="EMBL" id="HBNS01059083">
    <property type="protein sequence ID" value="CAE4664799.1"/>
    <property type="molecule type" value="Transcribed_RNA"/>
</dbReference>
<dbReference type="PANTHER" id="PTHR13378:SF1">
    <property type="entry name" value="RAGULATOR COMPLEX PROTEIN LAMTOR3"/>
    <property type="match status" value="1"/>
</dbReference>
<feature type="compositionally biased region" description="Low complexity" evidence="2">
    <location>
        <begin position="1"/>
        <end position="16"/>
    </location>
</feature>
<dbReference type="SUPFAM" id="SSF103196">
    <property type="entry name" value="Roadblock/LC7 domain"/>
    <property type="match status" value="1"/>
</dbReference>
<evidence type="ECO:0000313" key="3">
    <source>
        <dbReference type="EMBL" id="CAD9313979.1"/>
    </source>
</evidence>
<dbReference type="EMBL" id="HBGN01000619">
    <property type="protein sequence ID" value="CAD9313979.1"/>
    <property type="molecule type" value="Transcribed_RNA"/>
</dbReference>
<dbReference type="GO" id="GO:0071986">
    <property type="term" value="C:Ragulator complex"/>
    <property type="evidence" value="ECO:0007669"/>
    <property type="project" value="TreeGrafter"/>
</dbReference>
<feature type="region of interest" description="Disordered" evidence="2">
    <location>
        <begin position="1"/>
        <end position="20"/>
    </location>
</feature>
<dbReference type="Gene3D" id="3.30.450.30">
    <property type="entry name" value="Dynein light chain 2a, cytoplasmic"/>
    <property type="match status" value="1"/>
</dbReference>